<accession>A0A1I2AXX2</accession>
<sequence>MRLIAKKTIVNYYKVHSAAKGSLEAFSKEAEVADWEKPSDVIAAYPSADVITGKRFVFNIKGNSFRLVADVEFKKKLVFIVWIGTHAEYNKINVKTVMYVKSN</sequence>
<dbReference type="GO" id="GO:0110001">
    <property type="term" value="C:toxin-antitoxin complex"/>
    <property type="evidence" value="ECO:0007669"/>
    <property type="project" value="InterPro"/>
</dbReference>
<dbReference type="Proteomes" id="UP000198598">
    <property type="component" value="Unassembled WGS sequence"/>
</dbReference>
<dbReference type="InterPro" id="IPR018669">
    <property type="entry name" value="Toxin_HigB"/>
</dbReference>
<dbReference type="OrthoDB" id="9799912at2"/>
<dbReference type="Pfam" id="PF09907">
    <property type="entry name" value="HigB_toxin"/>
    <property type="match status" value="1"/>
</dbReference>
<name>A0A1I2AXX2_9BACT</name>
<dbReference type="AlphaFoldDB" id="A0A1I2AXX2"/>
<reference evidence="1 2" key="1">
    <citation type="submission" date="2016-10" db="EMBL/GenBank/DDBJ databases">
        <authorList>
            <person name="de Groot N.N."/>
        </authorList>
    </citation>
    <scope>NUCLEOTIDE SEQUENCE [LARGE SCALE GENOMIC DNA]</scope>
    <source>
        <strain evidence="1 2">DSM 26130</strain>
    </source>
</reference>
<gene>
    <name evidence="1" type="ORF">SAMN05216167_114125</name>
</gene>
<protein>
    <submittedName>
        <fullName evidence="1">mRNA interferase HigB</fullName>
    </submittedName>
</protein>
<dbReference type="GO" id="GO:0003723">
    <property type="term" value="F:RNA binding"/>
    <property type="evidence" value="ECO:0007669"/>
    <property type="project" value="InterPro"/>
</dbReference>
<keyword evidence="2" id="KW-1185">Reference proteome</keyword>
<proteinExistence type="predicted"/>
<dbReference type="STRING" id="662367.SAMN05216167_114125"/>
<evidence type="ECO:0000313" key="2">
    <source>
        <dbReference type="Proteomes" id="UP000198598"/>
    </source>
</evidence>
<dbReference type="RefSeq" id="WP_093831764.1">
    <property type="nucleotide sequence ID" value="NZ_FOLQ01000014.1"/>
</dbReference>
<evidence type="ECO:0000313" key="1">
    <source>
        <dbReference type="EMBL" id="SFE48811.1"/>
    </source>
</evidence>
<organism evidence="1 2">
    <name type="scientific">Spirosoma endophyticum</name>
    <dbReference type="NCBI Taxonomy" id="662367"/>
    <lineage>
        <taxon>Bacteria</taxon>
        <taxon>Pseudomonadati</taxon>
        <taxon>Bacteroidota</taxon>
        <taxon>Cytophagia</taxon>
        <taxon>Cytophagales</taxon>
        <taxon>Cytophagaceae</taxon>
        <taxon>Spirosoma</taxon>
    </lineage>
</organism>
<dbReference type="GO" id="GO:0004519">
    <property type="term" value="F:endonuclease activity"/>
    <property type="evidence" value="ECO:0007669"/>
    <property type="project" value="InterPro"/>
</dbReference>
<dbReference type="EMBL" id="FOLQ01000014">
    <property type="protein sequence ID" value="SFE48811.1"/>
    <property type="molecule type" value="Genomic_DNA"/>
</dbReference>